<dbReference type="GO" id="GO:0030655">
    <property type="term" value="P:beta-lactam antibiotic catabolic process"/>
    <property type="evidence" value="ECO:0007669"/>
    <property type="project" value="InterPro"/>
</dbReference>
<organism evidence="2 3">
    <name type="scientific">Enterococcus italicus (strain DSM 15952 / CCUG 50447 / LMG 22039 / TP 1.5)</name>
    <dbReference type="NCBI Taxonomy" id="888064"/>
    <lineage>
        <taxon>Bacteria</taxon>
        <taxon>Bacillati</taxon>
        <taxon>Bacillota</taxon>
        <taxon>Bacilli</taxon>
        <taxon>Lactobacillales</taxon>
        <taxon>Enterococcaceae</taxon>
        <taxon>Enterococcus</taxon>
    </lineage>
</organism>
<feature type="domain" description="Beta-lactamase class A catalytic" evidence="1">
    <location>
        <begin position="55"/>
        <end position="197"/>
    </location>
</feature>
<evidence type="ECO:0000259" key="1">
    <source>
        <dbReference type="Pfam" id="PF13354"/>
    </source>
</evidence>
<dbReference type="eggNOG" id="COG2367">
    <property type="taxonomic scope" value="Bacteria"/>
</dbReference>
<sequence length="226" mass="24505">MGQEYTSQYSIAILNADGQEVSYTTTDSTFSTASIVKVSIAAQLLHNNGTTQTTLSTTQANLLTAMIENSDNDAATSLLTNDLGGYSSLSSTYQALDMNDTTANADAWGYTQTTAEDQIKLLSTIFGTADYLTTNSQDYLQSLMNTISADQAWCISQGATNYYLKNGWLQDEDGWMVNSIGKVELGDDESYLIAILTKENTTFEEGQTLIEALTEQTNSVLSSSDK</sequence>
<dbReference type="GO" id="GO:0008800">
    <property type="term" value="F:beta-lactamase activity"/>
    <property type="evidence" value="ECO:0007669"/>
    <property type="project" value="InterPro"/>
</dbReference>
<accession>E6LEE8</accession>
<dbReference type="InterPro" id="IPR000871">
    <property type="entry name" value="Beta-lactam_class-A"/>
</dbReference>
<dbReference type="InterPro" id="IPR012338">
    <property type="entry name" value="Beta-lactam/transpept-like"/>
</dbReference>
<dbReference type="InterPro" id="IPR045155">
    <property type="entry name" value="Beta-lactam_cat"/>
</dbReference>
<dbReference type="PANTHER" id="PTHR35333:SF3">
    <property type="entry name" value="BETA-LACTAMASE-TYPE TRANSPEPTIDASE FOLD CONTAINING PROTEIN"/>
    <property type="match status" value="1"/>
</dbReference>
<keyword evidence="3" id="KW-1185">Reference proteome</keyword>
<dbReference type="GO" id="GO:0046677">
    <property type="term" value="P:response to antibiotic"/>
    <property type="evidence" value="ECO:0007669"/>
    <property type="project" value="InterPro"/>
</dbReference>
<dbReference type="HOGENOM" id="CLU_050510_1_0_9"/>
<reference evidence="2 3" key="1">
    <citation type="submission" date="2010-12" db="EMBL/GenBank/DDBJ databases">
        <authorList>
            <person name="Muzny D."/>
            <person name="Qin X."/>
            <person name="Deng J."/>
            <person name="Jiang H."/>
            <person name="Liu Y."/>
            <person name="Qu J."/>
            <person name="Song X.-Z."/>
            <person name="Zhang L."/>
            <person name="Thornton R."/>
            <person name="Coyle M."/>
            <person name="Francisco L."/>
            <person name="Jackson L."/>
            <person name="Javaid M."/>
            <person name="Korchina V."/>
            <person name="Kovar C."/>
            <person name="Mata R."/>
            <person name="Mathew T."/>
            <person name="Ngo R."/>
            <person name="Nguyen L."/>
            <person name="Nguyen N."/>
            <person name="Okwuonu G."/>
            <person name="Ongeri F."/>
            <person name="Pham C."/>
            <person name="Simmons D."/>
            <person name="Wilczek-Boney K."/>
            <person name="Hale W."/>
            <person name="Jakkamsetti A."/>
            <person name="Pham P."/>
            <person name="Ruth R."/>
            <person name="San Lucas F."/>
            <person name="Warren J."/>
            <person name="Zhang J."/>
            <person name="Zhao Z."/>
            <person name="Zhou C."/>
            <person name="Zhu D."/>
            <person name="Lee S."/>
            <person name="Bess C."/>
            <person name="Blankenburg K."/>
            <person name="Forbes L."/>
            <person name="Fu Q."/>
            <person name="Gubbala S."/>
            <person name="Hirani K."/>
            <person name="Jayaseelan J.C."/>
            <person name="Lara F."/>
            <person name="Munidasa M."/>
            <person name="Palculict T."/>
            <person name="Patil S."/>
            <person name="Pu L.-L."/>
            <person name="Saada N."/>
            <person name="Tang L."/>
            <person name="Weissenberger G."/>
            <person name="Zhu Y."/>
            <person name="Hemphill L."/>
            <person name="Shang Y."/>
            <person name="Youmans B."/>
            <person name="Ayvaz T."/>
            <person name="Ross M."/>
            <person name="Santibanez J."/>
            <person name="Aqrawi P."/>
            <person name="Gross S."/>
            <person name="Joshi V."/>
            <person name="Fowler G."/>
            <person name="Nazareth L."/>
            <person name="Reid J."/>
            <person name="Worley K."/>
            <person name="Petrosino J."/>
            <person name="Highlander S."/>
            <person name="Gibbs R."/>
        </authorList>
    </citation>
    <scope>NUCLEOTIDE SEQUENCE [LARGE SCALE GENOMIC DNA]</scope>
    <source>
        <strain evidence="3">DSM 15952 / CCUG 50447 / LMG 22039 / TP 1.5</strain>
    </source>
</reference>
<comment type="caution">
    <text evidence="2">The sequence shown here is derived from an EMBL/GenBank/DDBJ whole genome shotgun (WGS) entry which is preliminary data.</text>
</comment>
<evidence type="ECO:0000313" key="2">
    <source>
        <dbReference type="EMBL" id="EFU74437.1"/>
    </source>
</evidence>
<dbReference type="STRING" id="888064.HMPREF9088_0738"/>
<dbReference type="Pfam" id="PF13354">
    <property type="entry name" value="Beta-lactamase2"/>
    <property type="match status" value="1"/>
</dbReference>
<dbReference type="PANTHER" id="PTHR35333">
    <property type="entry name" value="BETA-LACTAMASE"/>
    <property type="match status" value="1"/>
</dbReference>
<gene>
    <name evidence="2" type="ORF">HMPREF9088_0738</name>
</gene>
<proteinExistence type="predicted"/>
<evidence type="ECO:0000313" key="3">
    <source>
        <dbReference type="Proteomes" id="UP000010296"/>
    </source>
</evidence>
<dbReference type="EMBL" id="AEPV01000026">
    <property type="protein sequence ID" value="EFU74437.1"/>
    <property type="molecule type" value="Genomic_DNA"/>
</dbReference>
<protein>
    <recommendedName>
        <fullName evidence="1">Beta-lactamase class A catalytic domain-containing protein</fullName>
    </recommendedName>
</protein>
<dbReference type="AlphaFoldDB" id="E6LEE8"/>
<dbReference type="RefSeq" id="WP_007207759.1">
    <property type="nucleotide sequence ID" value="NZ_GL622241.1"/>
</dbReference>
<dbReference type="SUPFAM" id="SSF56601">
    <property type="entry name" value="beta-lactamase/transpeptidase-like"/>
    <property type="match status" value="1"/>
</dbReference>
<dbReference type="Proteomes" id="UP000010296">
    <property type="component" value="Unassembled WGS sequence"/>
</dbReference>
<name>E6LEE8_ENTI1</name>
<dbReference type="Gene3D" id="3.40.710.10">
    <property type="entry name" value="DD-peptidase/beta-lactamase superfamily"/>
    <property type="match status" value="1"/>
</dbReference>